<protein>
    <recommendedName>
        <fullName evidence="6">O-antigen ligase-related domain-containing protein</fullName>
    </recommendedName>
</protein>
<feature type="transmembrane region" description="Helical" evidence="5">
    <location>
        <begin position="154"/>
        <end position="171"/>
    </location>
</feature>
<dbReference type="InterPro" id="IPR051533">
    <property type="entry name" value="WaaL-like"/>
</dbReference>
<dbReference type="STRING" id="1798676.A3B90_02170"/>
<dbReference type="InterPro" id="IPR007016">
    <property type="entry name" value="O-antigen_ligase-rel_domated"/>
</dbReference>
<organism evidence="7 8">
    <name type="scientific">Candidatus Magasanikbacteria bacterium RIFCSPHIGHO2_02_FULL_41_13</name>
    <dbReference type="NCBI Taxonomy" id="1798676"/>
    <lineage>
        <taxon>Bacteria</taxon>
        <taxon>Candidatus Magasanikiibacteriota</taxon>
    </lineage>
</organism>
<feature type="transmembrane region" description="Helical" evidence="5">
    <location>
        <begin position="383"/>
        <end position="404"/>
    </location>
</feature>
<sequence>MSGKNDFHKNMKTQEQKNNWIERTLQFFVGSFLFLLPWQTIYITREVFLSGAKWQAATLGFFASEILLWICIGIFAFSYLKKIREHRSQIIFAWSSDRIFILSILVFTLYSFASIFWASDKHVALQQSEHILEAFLLFFVLSFSSIDRILAAKYFIAGAGVQSALGIYQFLTQSTFSFKWLGLVTHPIQELGTSVVALEGGDRILRAYGAFSHPNVFAGYLLVAILLSIFVLYREQKNNFLKLAVILEFTALFFTFSRAAWIALALSFLSIFFFQYKSVIAPVSASGGSEARQSFRKLSVFVILLFFFLGMFYWPLIYTRVSHDSRLEIQSTQERVVGYKEAIQIWETSALVGVGAGNYTVALSEINPNQAGYAYQPVHNVPFLFLSEFGVIGVLLLFGIGVTFYRVGIQASVKKYQTLFLIGIFLLLSLFDHYLYSSYLGLLLSAIYFSFIFQFSLNKE</sequence>
<keyword evidence="3 5" id="KW-1133">Transmembrane helix</keyword>
<reference evidence="7 8" key="1">
    <citation type="journal article" date="2016" name="Nat. Commun.">
        <title>Thousands of microbial genomes shed light on interconnected biogeochemical processes in an aquifer system.</title>
        <authorList>
            <person name="Anantharaman K."/>
            <person name="Brown C.T."/>
            <person name="Hug L.A."/>
            <person name="Sharon I."/>
            <person name="Castelle C.J."/>
            <person name="Probst A.J."/>
            <person name="Thomas B.C."/>
            <person name="Singh A."/>
            <person name="Wilkins M.J."/>
            <person name="Karaoz U."/>
            <person name="Brodie E.L."/>
            <person name="Williams K.H."/>
            <person name="Hubbard S.S."/>
            <person name="Banfield J.F."/>
        </authorList>
    </citation>
    <scope>NUCLEOTIDE SEQUENCE [LARGE SCALE GENOMIC DNA]</scope>
</reference>
<feature type="transmembrane region" description="Helical" evidence="5">
    <location>
        <begin position="59"/>
        <end position="79"/>
    </location>
</feature>
<dbReference type="Pfam" id="PF04932">
    <property type="entry name" value="Wzy_C"/>
    <property type="match status" value="1"/>
</dbReference>
<feature type="transmembrane region" description="Helical" evidence="5">
    <location>
        <begin position="298"/>
        <end position="317"/>
    </location>
</feature>
<comment type="subcellular location">
    <subcellularLocation>
        <location evidence="1">Membrane</location>
        <topology evidence="1">Multi-pass membrane protein</topology>
    </subcellularLocation>
</comment>
<evidence type="ECO:0000256" key="3">
    <source>
        <dbReference type="ARBA" id="ARBA00022989"/>
    </source>
</evidence>
<evidence type="ECO:0000259" key="6">
    <source>
        <dbReference type="Pfam" id="PF04932"/>
    </source>
</evidence>
<feature type="transmembrane region" description="Helical" evidence="5">
    <location>
        <begin position="99"/>
        <end position="118"/>
    </location>
</feature>
<dbReference type="AlphaFoldDB" id="A0A1F6M6A1"/>
<keyword evidence="2 5" id="KW-0812">Transmembrane</keyword>
<evidence type="ECO:0000256" key="5">
    <source>
        <dbReference type="SAM" id="Phobius"/>
    </source>
</evidence>
<comment type="caution">
    <text evidence="7">The sequence shown here is derived from an EMBL/GenBank/DDBJ whole genome shotgun (WGS) entry which is preliminary data.</text>
</comment>
<feature type="transmembrane region" description="Helical" evidence="5">
    <location>
        <begin position="130"/>
        <end position="147"/>
    </location>
</feature>
<evidence type="ECO:0000256" key="1">
    <source>
        <dbReference type="ARBA" id="ARBA00004141"/>
    </source>
</evidence>
<gene>
    <name evidence="7" type="ORF">A3B90_02170</name>
</gene>
<dbReference type="GO" id="GO:0016020">
    <property type="term" value="C:membrane"/>
    <property type="evidence" value="ECO:0007669"/>
    <property type="project" value="UniProtKB-SubCell"/>
</dbReference>
<feature type="transmembrane region" description="Helical" evidence="5">
    <location>
        <begin position="216"/>
        <end position="233"/>
    </location>
</feature>
<keyword evidence="4 5" id="KW-0472">Membrane</keyword>
<feature type="domain" description="O-antigen ligase-related" evidence="6">
    <location>
        <begin position="244"/>
        <end position="398"/>
    </location>
</feature>
<dbReference type="PANTHER" id="PTHR37422">
    <property type="entry name" value="TEICHURONIC ACID BIOSYNTHESIS PROTEIN TUAE"/>
    <property type="match status" value="1"/>
</dbReference>
<evidence type="ECO:0000313" key="8">
    <source>
        <dbReference type="Proteomes" id="UP000178742"/>
    </source>
</evidence>
<dbReference type="PANTHER" id="PTHR37422:SF13">
    <property type="entry name" value="LIPOPOLYSACCHARIDE BIOSYNTHESIS PROTEIN PA4999-RELATED"/>
    <property type="match status" value="1"/>
</dbReference>
<dbReference type="EMBL" id="MFPX01000005">
    <property type="protein sequence ID" value="OGH67120.1"/>
    <property type="molecule type" value="Genomic_DNA"/>
</dbReference>
<proteinExistence type="predicted"/>
<evidence type="ECO:0000256" key="4">
    <source>
        <dbReference type="ARBA" id="ARBA00023136"/>
    </source>
</evidence>
<feature type="transmembrane region" description="Helical" evidence="5">
    <location>
        <begin position="439"/>
        <end position="457"/>
    </location>
</feature>
<name>A0A1F6M6A1_9BACT</name>
<feature type="transmembrane region" description="Helical" evidence="5">
    <location>
        <begin position="416"/>
        <end position="433"/>
    </location>
</feature>
<dbReference type="Proteomes" id="UP000178742">
    <property type="component" value="Unassembled WGS sequence"/>
</dbReference>
<feature type="transmembrane region" description="Helical" evidence="5">
    <location>
        <begin position="240"/>
        <end position="256"/>
    </location>
</feature>
<feature type="transmembrane region" description="Helical" evidence="5">
    <location>
        <begin position="20"/>
        <end position="39"/>
    </location>
</feature>
<feature type="transmembrane region" description="Helical" evidence="5">
    <location>
        <begin position="262"/>
        <end position="286"/>
    </location>
</feature>
<evidence type="ECO:0000256" key="2">
    <source>
        <dbReference type="ARBA" id="ARBA00022692"/>
    </source>
</evidence>
<accession>A0A1F6M6A1</accession>
<evidence type="ECO:0000313" key="7">
    <source>
        <dbReference type="EMBL" id="OGH67120.1"/>
    </source>
</evidence>